<organism evidence="1 3">
    <name type="scientific">Didymodactylos carnosus</name>
    <dbReference type="NCBI Taxonomy" id="1234261"/>
    <lineage>
        <taxon>Eukaryota</taxon>
        <taxon>Metazoa</taxon>
        <taxon>Spiralia</taxon>
        <taxon>Gnathifera</taxon>
        <taxon>Rotifera</taxon>
        <taxon>Eurotatoria</taxon>
        <taxon>Bdelloidea</taxon>
        <taxon>Philodinida</taxon>
        <taxon>Philodinidae</taxon>
        <taxon>Didymodactylos</taxon>
    </lineage>
</organism>
<reference evidence="1" key="1">
    <citation type="submission" date="2021-02" db="EMBL/GenBank/DDBJ databases">
        <authorList>
            <person name="Nowell W R."/>
        </authorList>
    </citation>
    <scope>NUCLEOTIDE SEQUENCE</scope>
</reference>
<evidence type="ECO:0000313" key="3">
    <source>
        <dbReference type="Proteomes" id="UP000663829"/>
    </source>
</evidence>
<proteinExistence type="predicted"/>
<keyword evidence="3" id="KW-1185">Reference proteome</keyword>
<dbReference type="Proteomes" id="UP000681722">
    <property type="component" value="Unassembled WGS sequence"/>
</dbReference>
<protein>
    <submittedName>
        <fullName evidence="1">Uncharacterized protein</fullName>
    </submittedName>
</protein>
<accession>A0A816ECW0</accession>
<evidence type="ECO:0000313" key="2">
    <source>
        <dbReference type="EMBL" id="CAF4572537.1"/>
    </source>
</evidence>
<gene>
    <name evidence="1" type="ORF">GPM918_LOCUS45378</name>
    <name evidence="2" type="ORF">SRO942_LOCUS47821</name>
</gene>
<feature type="non-terminal residue" evidence="1">
    <location>
        <position position="1"/>
    </location>
</feature>
<dbReference type="EMBL" id="CAJNOQ010050433">
    <property type="protein sequence ID" value="CAF1648656.1"/>
    <property type="molecule type" value="Genomic_DNA"/>
</dbReference>
<sequence length="47" mass="5688">MIIEAESIDLLKFPSCERKIILTNKHRTNNQKQYEMLIDLYCCPFPW</sequence>
<comment type="caution">
    <text evidence="1">The sequence shown here is derived from an EMBL/GenBank/DDBJ whole genome shotgun (WGS) entry which is preliminary data.</text>
</comment>
<dbReference type="Proteomes" id="UP000663829">
    <property type="component" value="Unassembled WGS sequence"/>
</dbReference>
<dbReference type="EMBL" id="CAJOBC010120614">
    <property type="protein sequence ID" value="CAF4572537.1"/>
    <property type="molecule type" value="Genomic_DNA"/>
</dbReference>
<dbReference type="AlphaFoldDB" id="A0A816ECW0"/>
<evidence type="ECO:0000313" key="1">
    <source>
        <dbReference type="EMBL" id="CAF1648656.1"/>
    </source>
</evidence>
<name>A0A816ECW0_9BILA</name>